<dbReference type="CDD" id="cd13654">
    <property type="entry name" value="PBP2_phosphate_like_2"/>
    <property type="match status" value="1"/>
</dbReference>
<gene>
    <name evidence="7" type="ORF">HC246_14650</name>
</gene>
<evidence type="ECO:0000259" key="6">
    <source>
        <dbReference type="Pfam" id="PF12849"/>
    </source>
</evidence>
<comment type="caution">
    <text evidence="7">The sequence shown here is derived from an EMBL/GenBank/DDBJ whole genome shotgun (WGS) entry which is preliminary data.</text>
</comment>
<evidence type="ECO:0000256" key="5">
    <source>
        <dbReference type="SAM" id="MobiDB-lite"/>
    </source>
</evidence>
<keyword evidence="8" id="KW-1185">Reference proteome</keyword>
<feature type="compositionally biased region" description="Low complexity" evidence="5">
    <location>
        <begin position="32"/>
        <end position="51"/>
    </location>
</feature>
<dbReference type="InterPro" id="IPR024370">
    <property type="entry name" value="PBP_domain"/>
</dbReference>
<dbReference type="PROSITE" id="PS51257">
    <property type="entry name" value="PROKAR_LIPOPROTEIN"/>
    <property type="match status" value="1"/>
</dbReference>
<evidence type="ECO:0000256" key="1">
    <source>
        <dbReference type="ARBA" id="ARBA00008725"/>
    </source>
</evidence>
<evidence type="ECO:0000313" key="8">
    <source>
        <dbReference type="Proteomes" id="UP000738376"/>
    </source>
</evidence>
<evidence type="ECO:0000256" key="4">
    <source>
        <dbReference type="RuleBase" id="RU367119"/>
    </source>
</evidence>
<feature type="region of interest" description="Disordered" evidence="5">
    <location>
        <begin position="26"/>
        <end position="71"/>
    </location>
</feature>
<dbReference type="PANTHER" id="PTHR30570">
    <property type="entry name" value="PERIPLASMIC PHOSPHATE BINDING COMPONENT OF PHOSPHATE ABC TRANSPORTER"/>
    <property type="match status" value="1"/>
</dbReference>
<evidence type="ECO:0000313" key="7">
    <source>
        <dbReference type="EMBL" id="NMF59220.1"/>
    </source>
</evidence>
<feature type="signal peptide" evidence="4">
    <location>
        <begin position="1"/>
        <end position="21"/>
    </location>
</feature>
<feature type="chain" id="PRO_5045006248" description="Phosphate-binding protein" evidence="4">
    <location>
        <begin position="22"/>
        <end position="367"/>
    </location>
</feature>
<proteinExistence type="inferred from homology"/>
<comment type="function">
    <text evidence="4">Involved in the system for phosphate transport across the cytoplasmic membrane.</text>
</comment>
<keyword evidence="4" id="KW-0592">Phosphate transport</keyword>
<keyword evidence="2 4" id="KW-0813">Transport</keyword>
<dbReference type="EMBL" id="JAAVJL010000001">
    <property type="protein sequence ID" value="NMF59220.1"/>
    <property type="molecule type" value="Genomic_DNA"/>
</dbReference>
<dbReference type="Pfam" id="PF12849">
    <property type="entry name" value="PBP_like_2"/>
    <property type="match status" value="1"/>
</dbReference>
<evidence type="ECO:0000256" key="2">
    <source>
        <dbReference type="ARBA" id="ARBA00022448"/>
    </source>
</evidence>
<dbReference type="SUPFAM" id="SSF53850">
    <property type="entry name" value="Periplasmic binding protein-like II"/>
    <property type="match status" value="1"/>
</dbReference>
<name>A0ABX1LW33_9CYAN</name>
<dbReference type="InterPro" id="IPR011862">
    <property type="entry name" value="Phos-bd"/>
</dbReference>
<comment type="similarity">
    <text evidence="1 4">Belongs to the PstS family.</text>
</comment>
<sequence length="367" mass="38683">MMSKKNINRSVATFVAGVTLAATLASCSGSDTKPSTPSATSPAATTTTAAKEPAKEPAKAPSNLSGNITVDGSSTVAPISKAVAEDFAKSNPGVKVPVGTSGTGGGFKKFCSGDTDISNASRPIKKKEAEDCQKAGVEFIELPIAVDGLTVVVNKENTWAKCLTVAELKKMWEPDAEGKITSWDQIRPDFPKETIALFGAGADSGTFDYFTEAINGKSKVIRKDYQPSEDDNIIVKGVQGGKGAIGFFGVSYYEENAKKLNAVEVDGGKGCVSPTAENINSGKYAPLSRPLFIYVSKKAIARPEVKAFIEFYLNKDEKLVKEVGYVPLPGDALTKVKERFTKAAVGSTFMDAPAGVSVAELLAKDLK</sequence>
<evidence type="ECO:0000256" key="3">
    <source>
        <dbReference type="ARBA" id="ARBA00022729"/>
    </source>
</evidence>
<keyword evidence="3 4" id="KW-0732">Signal</keyword>
<dbReference type="RefSeq" id="WP_169364023.1">
    <property type="nucleotide sequence ID" value="NZ_JAAVJL010000001.1"/>
</dbReference>
<organism evidence="7 8">
    <name type="scientific">Pseudanabaena yagii GIHE-NHR1</name>
    <dbReference type="NCBI Taxonomy" id="2722753"/>
    <lineage>
        <taxon>Bacteria</taxon>
        <taxon>Bacillati</taxon>
        <taxon>Cyanobacteriota</taxon>
        <taxon>Cyanophyceae</taxon>
        <taxon>Pseudanabaenales</taxon>
        <taxon>Pseudanabaenaceae</taxon>
        <taxon>Pseudanabaena</taxon>
        <taxon>Pseudanabaena yagii</taxon>
    </lineage>
</organism>
<protein>
    <recommendedName>
        <fullName evidence="4">Phosphate-binding protein</fullName>
    </recommendedName>
</protein>
<accession>A0ABX1LW33</accession>
<dbReference type="InterPro" id="IPR050811">
    <property type="entry name" value="Phosphate_ABC_transporter"/>
</dbReference>
<dbReference type="Gene3D" id="3.40.190.10">
    <property type="entry name" value="Periplasmic binding protein-like II"/>
    <property type="match status" value="2"/>
</dbReference>
<dbReference type="NCBIfam" id="TIGR02136">
    <property type="entry name" value="ptsS_2"/>
    <property type="match status" value="1"/>
</dbReference>
<dbReference type="PANTHER" id="PTHR30570:SF1">
    <property type="entry name" value="PHOSPHATE-BINDING PROTEIN PSTS"/>
    <property type="match status" value="1"/>
</dbReference>
<feature type="domain" description="PBP" evidence="6">
    <location>
        <begin position="60"/>
        <end position="314"/>
    </location>
</feature>
<reference evidence="7 8" key="1">
    <citation type="submission" date="2020-03" db="EMBL/GenBank/DDBJ databases">
        <title>Draft Genome Sequence of 2-Methylisoborneol Producing Pseudanabaena yagii Strain GIHE-NHR1 Isolated from North Han River in South Korea.</title>
        <authorList>
            <person name="Jeong J."/>
        </authorList>
    </citation>
    <scope>NUCLEOTIDE SEQUENCE [LARGE SCALE GENOMIC DNA]</scope>
    <source>
        <strain evidence="7 8">GIHE-NHR1</strain>
    </source>
</reference>
<dbReference type="Proteomes" id="UP000738376">
    <property type="component" value="Unassembled WGS sequence"/>
</dbReference>